<dbReference type="Pfam" id="PF05285">
    <property type="entry name" value="SDA1_dom"/>
    <property type="match status" value="1"/>
</dbReference>
<evidence type="ECO:0000256" key="7">
    <source>
        <dbReference type="SAM" id="MobiDB-lite"/>
    </source>
</evidence>
<dbReference type="PANTHER" id="PTHR12730:SF0">
    <property type="entry name" value="PROTEIN SDA1 HOMOLOG"/>
    <property type="match status" value="1"/>
</dbReference>
<evidence type="ECO:0000256" key="4">
    <source>
        <dbReference type="ARBA" id="ARBA00022927"/>
    </source>
</evidence>
<keyword evidence="4 6" id="KW-0653">Protein transport</keyword>
<accession>A0A4S2N4S9</accession>
<dbReference type="InParanoid" id="A0A4S2N4S9"/>
<comment type="function">
    <text evidence="6">Required for 60S pre-ribosomal subunits export to the cytoplasm.</text>
</comment>
<dbReference type="AlphaFoldDB" id="A0A4S2N4S9"/>
<feature type="domain" description="SDA1 middle" evidence="8">
    <location>
        <begin position="558"/>
        <end position="685"/>
    </location>
</feature>
<dbReference type="GO" id="GO:0000055">
    <property type="term" value="P:ribosomal large subunit export from nucleus"/>
    <property type="evidence" value="ECO:0007669"/>
    <property type="project" value="UniProtKB-UniRule"/>
</dbReference>
<feature type="region of interest" description="Disordered" evidence="7">
    <location>
        <begin position="519"/>
        <end position="609"/>
    </location>
</feature>
<feature type="domain" description="SDA1 N-terminal" evidence="9">
    <location>
        <begin position="78"/>
        <end position="448"/>
    </location>
</feature>
<evidence type="ECO:0000259" key="9">
    <source>
        <dbReference type="Pfam" id="PF08158"/>
    </source>
</evidence>
<dbReference type="GO" id="GO:0015031">
    <property type="term" value="P:protein transport"/>
    <property type="evidence" value="ECO:0007669"/>
    <property type="project" value="UniProtKB-KW"/>
</dbReference>
<feature type="compositionally biased region" description="Basic and acidic residues" evidence="7">
    <location>
        <begin position="586"/>
        <end position="606"/>
    </location>
</feature>
<evidence type="ECO:0000256" key="1">
    <source>
        <dbReference type="ARBA" id="ARBA00005783"/>
    </source>
</evidence>
<evidence type="ECO:0000256" key="3">
    <source>
        <dbReference type="ARBA" id="ARBA00022517"/>
    </source>
</evidence>
<dbReference type="Proteomes" id="UP000298138">
    <property type="component" value="Unassembled WGS sequence"/>
</dbReference>
<comment type="similarity">
    <text evidence="1 6">Belongs to the SDA1 family.</text>
</comment>
<evidence type="ECO:0000256" key="5">
    <source>
        <dbReference type="ARBA" id="ARBA00023242"/>
    </source>
</evidence>
<dbReference type="GO" id="GO:0042273">
    <property type="term" value="P:ribosomal large subunit biogenesis"/>
    <property type="evidence" value="ECO:0007669"/>
    <property type="project" value="UniProtKB-UniRule"/>
</dbReference>
<comment type="subcellular location">
    <subcellularLocation>
        <location evidence="6">Nucleus</location>
        <location evidence="6">Nucleolus</location>
    </subcellularLocation>
</comment>
<feature type="domain" description="SDA1 C-terminal" evidence="10">
    <location>
        <begin position="705"/>
        <end position="749"/>
    </location>
</feature>
<keyword evidence="12" id="KW-1185">Reference proteome</keyword>
<dbReference type="FunCoup" id="A0A4S2N4S9">
    <property type="interactions" value="1090"/>
</dbReference>
<feature type="region of interest" description="Disordered" evidence="7">
    <location>
        <begin position="670"/>
        <end position="754"/>
    </location>
</feature>
<gene>
    <name evidence="11" type="ORF">EX30DRAFT_338671</name>
</gene>
<dbReference type="PANTHER" id="PTHR12730">
    <property type="entry name" value="HSDA/SDA1-RELATED"/>
    <property type="match status" value="1"/>
</dbReference>
<feature type="compositionally biased region" description="Basic and acidic residues" evidence="7">
    <location>
        <begin position="671"/>
        <end position="716"/>
    </location>
</feature>
<organism evidence="11 12">
    <name type="scientific">Ascodesmis nigricans</name>
    <dbReference type="NCBI Taxonomy" id="341454"/>
    <lineage>
        <taxon>Eukaryota</taxon>
        <taxon>Fungi</taxon>
        <taxon>Dikarya</taxon>
        <taxon>Ascomycota</taxon>
        <taxon>Pezizomycotina</taxon>
        <taxon>Pezizomycetes</taxon>
        <taxon>Pezizales</taxon>
        <taxon>Ascodesmidaceae</taxon>
        <taxon>Ascodesmis</taxon>
    </lineage>
</organism>
<feature type="region of interest" description="Disordered" evidence="7">
    <location>
        <begin position="1"/>
        <end position="23"/>
    </location>
</feature>
<evidence type="ECO:0000256" key="2">
    <source>
        <dbReference type="ARBA" id="ARBA00022448"/>
    </source>
</evidence>
<evidence type="ECO:0000313" key="12">
    <source>
        <dbReference type="Proteomes" id="UP000298138"/>
    </source>
</evidence>
<dbReference type="InterPro" id="IPR012977">
    <property type="entry name" value="SDA1_N"/>
</dbReference>
<evidence type="ECO:0000259" key="10">
    <source>
        <dbReference type="Pfam" id="PF21638"/>
    </source>
</evidence>
<evidence type="ECO:0000313" key="11">
    <source>
        <dbReference type="EMBL" id="TGZ84106.1"/>
    </source>
</evidence>
<sequence>MSSTKRKSDDNESDTKRKRAGLQKVHSLPMLQNLIRRDPASYRDEFLRQHGHYESQRAIFLAQPTSPNTDSFAELVGFMAQVANCYPDLTATFPEDLAQLLLQNHSVLHPELREKIVTSLVLLRNKDVISSVALLQTLFAVLTATQSKQLRGQIYKTVISDLRSANAKTKNHKLNKTVQAVLFDFVESGKEDPTARAGMWAVKLTRELWKRGVWSDARTVEIIKEAALSANPKVVSGAVRFFLGVDQEREEAEDESSGDEGPDLDKIKHQVLINKKKRSNKKIERAMSQLKRKEKSKNKPSALNFSALHLLHDPQGFADALFAKHLSRSNNKLTFEQKLLVLQLTSRLVGLHKLHVLQLYSYLLKYLTPRQRDVTHILICAAQASHDLVPPDVLEPIVRKIADEFVSEGVAGEVATAGLNAIREICVRAPLAISAPLLQDLTEYKGSKDKGVMMAARSLITLYREIAPEMLQRKDRGKIASMEMKETGGGGLRYGEERTGQIEGLELLAKWKEEQKAAKRAAMGLPSDAEDEEEEEDDEEAWNNWEVEEDSDDDETGWINVESDGEIEISDSEDEDDKPKNRKQKPSKEEKTDEEKEQHEENKEIKAQLQGVDDELSRLTDLATTKILTPADFAKIEELRAQAGLAKLLGRSNRNEDAVDEAVLTGGVKRGKSDKEARLAAVAEGREGREKYGSSRGQKLKEKAHSTTNKEKERKKNFLMTLGKAKKGQKRKLVEVRRGLKDHADRQKGKRRRK</sequence>
<dbReference type="Pfam" id="PF08158">
    <property type="entry name" value="SDA1_HEAT"/>
    <property type="match status" value="1"/>
</dbReference>
<feature type="compositionally biased region" description="Basic and acidic residues" evidence="7">
    <location>
        <begin position="732"/>
        <end position="747"/>
    </location>
</feature>
<evidence type="ECO:0000259" key="8">
    <source>
        <dbReference type="Pfam" id="PF05285"/>
    </source>
</evidence>
<keyword evidence="5 6" id="KW-0539">Nucleus</keyword>
<dbReference type="SUPFAM" id="SSF48371">
    <property type="entry name" value="ARM repeat"/>
    <property type="match status" value="1"/>
</dbReference>
<keyword evidence="2 6" id="KW-0813">Transport</keyword>
<evidence type="ECO:0000256" key="6">
    <source>
        <dbReference type="RuleBase" id="RU365057"/>
    </source>
</evidence>
<feature type="compositionally biased region" description="Acidic residues" evidence="7">
    <location>
        <begin position="563"/>
        <end position="576"/>
    </location>
</feature>
<dbReference type="Pfam" id="PF21638">
    <property type="entry name" value="SDA1_C"/>
    <property type="match status" value="1"/>
</dbReference>
<dbReference type="InterPro" id="IPR016024">
    <property type="entry name" value="ARM-type_fold"/>
</dbReference>
<dbReference type="STRING" id="341454.A0A4S2N4S9"/>
<dbReference type="GO" id="GO:0005730">
    <property type="term" value="C:nucleolus"/>
    <property type="evidence" value="ECO:0007669"/>
    <property type="project" value="UniProtKB-SubCell"/>
</dbReference>
<name>A0A4S2N4S9_9PEZI</name>
<proteinExistence type="inferred from homology"/>
<keyword evidence="3 6" id="KW-0690">Ribosome biogenesis</keyword>
<dbReference type="OrthoDB" id="2196187at2759"/>
<feature type="compositionally biased region" description="Basic and acidic residues" evidence="7">
    <location>
        <begin position="1"/>
        <end position="15"/>
    </location>
</feature>
<dbReference type="EMBL" id="ML220113">
    <property type="protein sequence ID" value="TGZ84106.1"/>
    <property type="molecule type" value="Genomic_DNA"/>
</dbReference>
<dbReference type="InterPro" id="IPR007949">
    <property type="entry name" value="SDA1_MD"/>
</dbReference>
<protein>
    <recommendedName>
        <fullName evidence="6">Protein SDA1</fullName>
    </recommendedName>
</protein>
<dbReference type="InterPro" id="IPR048292">
    <property type="entry name" value="SDA1_C"/>
</dbReference>
<feature type="compositionally biased region" description="Acidic residues" evidence="7">
    <location>
        <begin position="528"/>
        <end position="556"/>
    </location>
</feature>
<reference evidence="11 12" key="1">
    <citation type="submission" date="2019-04" db="EMBL/GenBank/DDBJ databases">
        <title>Comparative genomics and transcriptomics to analyze fruiting body development in filamentous ascomycetes.</title>
        <authorList>
            <consortium name="DOE Joint Genome Institute"/>
            <person name="Lutkenhaus R."/>
            <person name="Traeger S."/>
            <person name="Breuer J."/>
            <person name="Kuo A."/>
            <person name="Lipzen A."/>
            <person name="Pangilinan J."/>
            <person name="Dilworth D."/>
            <person name="Sandor L."/>
            <person name="Poggeler S."/>
            <person name="Barry K."/>
            <person name="Grigoriev I.V."/>
            <person name="Nowrousian M."/>
        </authorList>
    </citation>
    <scope>NUCLEOTIDE SEQUENCE [LARGE SCALE GENOMIC DNA]</scope>
    <source>
        <strain evidence="11 12">CBS 389.68</strain>
    </source>
</reference>
<dbReference type="InterPro" id="IPR027312">
    <property type="entry name" value="Sda1"/>
</dbReference>